<dbReference type="EMBL" id="JAHZUY010000036">
    <property type="protein sequence ID" value="MBW8270316.1"/>
    <property type="molecule type" value="Genomic_DNA"/>
</dbReference>
<keyword evidence="9 10" id="KW-0472">Membrane</keyword>
<evidence type="ECO:0000256" key="3">
    <source>
        <dbReference type="ARBA" id="ARBA00022692"/>
    </source>
</evidence>
<dbReference type="Gene3D" id="2.40.50.140">
    <property type="entry name" value="Nucleic acid-binding proteins"/>
    <property type="match status" value="1"/>
</dbReference>
<comment type="caution">
    <text evidence="13">The sequence shown here is derived from an EMBL/GenBank/DDBJ whole genome shotgun (WGS) entry which is preliminary data.</text>
</comment>
<feature type="topological domain" description="Extracellular" evidence="10">
    <location>
        <begin position="29"/>
        <end position="174"/>
    </location>
</feature>
<comment type="similarity">
    <text evidence="10">Belongs to the CcmE/CycJ family.</text>
</comment>
<feature type="region of interest" description="Disordered" evidence="11">
    <location>
        <begin position="144"/>
        <end position="174"/>
    </location>
</feature>
<dbReference type="InterPro" id="IPR036127">
    <property type="entry name" value="CcmE-like_sf"/>
</dbReference>
<feature type="binding site" description="axial binding residue" evidence="10">
    <location>
        <position position="130"/>
    </location>
    <ligand>
        <name>heme</name>
        <dbReference type="ChEBI" id="CHEBI:30413"/>
    </ligand>
    <ligandPart>
        <name>Fe</name>
        <dbReference type="ChEBI" id="CHEBI:18248"/>
    </ligandPart>
</feature>
<keyword evidence="2 10" id="KW-0349">Heme</keyword>
<dbReference type="InterPro" id="IPR012340">
    <property type="entry name" value="NA-bd_OB-fold"/>
</dbReference>
<evidence type="ECO:0000256" key="12">
    <source>
        <dbReference type="SAM" id="SignalP"/>
    </source>
</evidence>
<evidence type="ECO:0000256" key="10">
    <source>
        <dbReference type="HAMAP-Rule" id="MF_01959"/>
    </source>
</evidence>
<keyword evidence="14" id="KW-1185">Reference proteome</keyword>
<keyword evidence="6 10" id="KW-0735">Signal-anchor</keyword>
<evidence type="ECO:0000256" key="11">
    <source>
        <dbReference type="SAM" id="MobiDB-lite"/>
    </source>
</evidence>
<evidence type="ECO:0000256" key="7">
    <source>
        <dbReference type="ARBA" id="ARBA00022989"/>
    </source>
</evidence>
<organism evidence="13 14">
    <name type="scientific">Caldovatus aquaticus</name>
    <dbReference type="NCBI Taxonomy" id="2865671"/>
    <lineage>
        <taxon>Bacteria</taxon>
        <taxon>Pseudomonadati</taxon>
        <taxon>Pseudomonadota</taxon>
        <taxon>Alphaproteobacteria</taxon>
        <taxon>Acetobacterales</taxon>
        <taxon>Roseomonadaceae</taxon>
        <taxon>Caldovatus</taxon>
    </lineage>
</organism>
<gene>
    <name evidence="10 13" type="primary">ccmE</name>
    <name evidence="10" type="synonym">cycJ</name>
    <name evidence="13" type="ORF">K1J50_12570</name>
</gene>
<feature type="compositionally biased region" description="Low complexity" evidence="11">
    <location>
        <begin position="147"/>
        <end position="157"/>
    </location>
</feature>
<keyword evidence="7 10" id="KW-1133">Transmembrane helix</keyword>
<sequence length="174" mass="18362">MTRKRRRLYVLLLCALGLGSATALTLTAFRDNLVFFRSPSDVVAEPPPPARAFRLGGLVETGSVERATGPDGRPTVRFRVTDGAHAIPVAYSGVLPDLFREGQGVVTLGHLGADGVFRASEVLARHDETYMPPEVAEALKRAGHWNPAQGGAPPAAGWNTLDPARAAPARSGGS</sequence>
<evidence type="ECO:0000313" key="13">
    <source>
        <dbReference type="EMBL" id="MBW8270316.1"/>
    </source>
</evidence>
<evidence type="ECO:0000256" key="1">
    <source>
        <dbReference type="ARBA" id="ARBA00004370"/>
    </source>
</evidence>
<dbReference type="PANTHER" id="PTHR34128:SF2">
    <property type="entry name" value="CYTOCHROME C-TYPE BIOGENESIS PROTEIN CCME HOMOLOG, MITOCHONDRIAL"/>
    <property type="match status" value="1"/>
</dbReference>
<dbReference type="SUPFAM" id="SSF82093">
    <property type="entry name" value="Heme chaperone CcmE"/>
    <property type="match status" value="1"/>
</dbReference>
<feature type="signal peptide" evidence="12">
    <location>
        <begin position="1"/>
        <end position="23"/>
    </location>
</feature>
<evidence type="ECO:0000256" key="8">
    <source>
        <dbReference type="ARBA" id="ARBA00023004"/>
    </source>
</evidence>
<dbReference type="RefSeq" id="WP_220118059.1">
    <property type="nucleotide sequence ID" value="NZ_JAHZUY010000036.1"/>
</dbReference>
<keyword evidence="3 10" id="KW-0812">Transmembrane</keyword>
<dbReference type="Pfam" id="PF03100">
    <property type="entry name" value="CcmE"/>
    <property type="match status" value="1"/>
</dbReference>
<dbReference type="PANTHER" id="PTHR34128">
    <property type="entry name" value="CYTOCHROME C-TYPE BIOGENESIS PROTEIN CCME HOMOLOG, MITOCHONDRIAL"/>
    <property type="match status" value="1"/>
</dbReference>
<evidence type="ECO:0000256" key="6">
    <source>
        <dbReference type="ARBA" id="ARBA00022968"/>
    </source>
</evidence>
<dbReference type="NCBIfam" id="NF009727">
    <property type="entry name" value="PRK13254.1-1"/>
    <property type="match status" value="1"/>
</dbReference>
<feature type="chain" id="PRO_5045290728" description="Cytochrome c-type biogenesis protein CcmE" evidence="12">
    <location>
        <begin position="24"/>
        <end position="174"/>
    </location>
</feature>
<dbReference type="HAMAP" id="MF_01959">
    <property type="entry name" value="CcmE"/>
    <property type="match status" value="1"/>
</dbReference>
<comment type="function">
    <text evidence="10">Heme chaperone required for the biogenesis of c-type cytochromes. Transiently binds heme delivered by CcmC and transfers the heme to apo-cytochromes in a process facilitated by CcmF and CcmH.</text>
</comment>
<evidence type="ECO:0000256" key="4">
    <source>
        <dbReference type="ARBA" id="ARBA00022723"/>
    </source>
</evidence>
<keyword evidence="5 10" id="KW-0201">Cytochrome c-type biogenesis</keyword>
<evidence type="ECO:0000256" key="9">
    <source>
        <dbReference type="ARBA" id="ARBA00023136"/>
    </source>
</evidence>
<keyword evidence="8 10" id="KW-0408">Iron</keyword>
<feature type="binding site" description="covalent" evidence="10">
    <location>
        <position position="126"/>
    </location>
    <ligand>
        <name>heme</name>
        <dbReference type="ChEBI" id="CHEBI:30413"/>
    </ligand>
</feature>
<comment type="subcellular location">
    <subcellularLocation>
        <location evidence="10">Cell membrane</location>
        <topology evidence="10">Single-pass type II membrane protein</topology>
    </subcellularLocation>
    <subcellularLocation>
        <location evidence="1">Membrane</location>
    </subcellularLocation>
</comment>
<keyword evidence="12" id="KW-0732">Signal</keyword>
<protein>
    <recommendedName>
        <fullName evidence="10">Cytochrome c-type biogenesis protein CcmE</fullName>
    </recommendedName>
    <alternativeName>
        <fullName evidence="10">Cytochrome c maturation protein E</fullName>
    </alternativeName>
    <alternativeName>
        <fullName evidence="10">Heme chaperone CcmE</fullName>
    </alternativeName>
</protein>
<reference evidence="13 14" key="1">
    <citation type="submission" date="2021-08" db="EMBL/GenBank/DDBJ databases">
        <title>Caldovatus sediminis gen. nov., sp. nov., a moderately thermophilic bacterium isolated from a hot spring.</title>
        <authorList>
            <person name="Hu C.-J."/>
            <person name="Li W.-J."/>
            <person name="Xian W.-D."/>
        </authorList>
    </citation>
    <scope>NUCLEOTIDE SEQUENCE [LARGE SCALE GENOMIC DNA]</scope>
    <source>
        <strain evidence="13 14">SYSU G05006</strain>
    </source>
</reference>
<keyword evidence="10" id="KW-1003">Cell membrane</keyword>
<keyword evidence="4 10" id="KW-0479">Metal-binding</keyword>
<dbReference type="NCBIfam" id="NF009729">
    <property type="entry name" value="PRK13254.1-3"/>
    <property type="match status" value="1"/>
</dbReference>
<dbReference type="InterPro" id="IPR004329">
    <property type="entry name" value="CcmE"/>
</dbReference>
<evidence type="ECO:0000256" key="2">
    <source>
        <dbReference type="ARBA" id="ARBA00022617"/>
    </source>
</evidence>
<name>A0ABS7F3Y4_9PROT</name>
<evidence type="ECO:0000313" key="14">
    <source>
        <dbReference type="Proteomes" id="UP001519924"/>
    </source>
</evidence>
<proteinExistence type="inferred from homology"/>
<feature type="topological domain" description="Cytoplasmic" evidence="10">
    <location>
        <begin position="1"/>
        <end position="7"/>
    </location>
</feature>
<accession>A0ABS7F3Y4</accession>
<dbReference type="NCBIfam" id="NF009731">
    <property type="entry name" value="PRK13254.1-5"/>
    <property type="match status" value="1"/>
</dbReference>
<dbReference type="Proteomes" id="UP001519924">
    <property type="component" value="Unassembled WGS sequence"/>
</dbReference>
<evidence type="ECO:0000256" key="5">
    <source>
        <dbReference type="ARBA" id="ARBA00022748"/>
    </source>
</evidence>